<reference evidence="1" key="1">
    <citation type="submission" date="2020-10" db="EMBL/GenBank/DDBJ databases">
        <title>Taxonomic study of unclassified bacteria belonging to the class Ktedonobacteria.</title>
        <authorList>
            <person name="Yabe S."/>
            <person name="Wang C.M."/>
            <person name="Zheng Y."/>
            <person name="Sakai Y."/>
            <person name="Cavaletti L."/>
            <person name="Monciardini P."/>
            <person name="Donadio S."/>
        </authorList>
    </citation>
    <scope>NUCLEOTIDE SEQUENCE</scope>
    <source>
        <strain evidence="1">ID150040</strain>
    </source>
</reference>
<name>A0A8J3IDN0_9CHLR</name>
<accession>A0A8J3IDN0</accession>
<protein>
    <recommendedName>
        <fullName evidence="3">Peptidase M55</fullName>
    </recommendedName>
</protein>
<dbReference type="EMBL" id="BNJK01000001">
    <property type="protein sequence ID" value="GHO92396.1"/>
    <property type="molecule type" value="Genomic_DNA"/>
</dbReference>
<keyword evidence="2" id="KW-1185">Reference proteome</keyword>
<dbReference type="AlphaFoldDB" id="A0A8J3IDN0"/>
<dbReference type="InterPro" id="IPR007035">
    <property type="entry name" value="Peptidase_M55"/>
</dbReference>
<sequence length="252" mass="27375">MTGGTRLYEECRKLYTDEMNAAVRGARAAGASDVIVVDCHGAGGAYNFKSFLPERLESGAQYVFGYPWARYIDAFEQGCDAILFVGAHAMAGTPDGVLCHTVSSEAWYNARINDILVGESGILAAVAGCWNVPAVFVSGDTATCREVQTLLGEAVVTAEVKKGLGRFSSVNMAPKDACALIEMKVAQALSLKENWPQPFKPEGPVTFRVELATPDRVNDFVGREGVRVEGPRTVSATGDTFWQAWDQFWYRN</sequence>
<dbReference type="Gene3D" id="3.40.50.10780">
    <property type="entry name" value="Dipeptide transport protein"/>
    <property type="match status" value="1"/>
</dbReference>
<dbReference type="InterPro" id="IPR036177">
    <property type="entry name" value="Peptidase_M55_sf"/>
</dbReference>
<gene>
    <name evidence="1" type="ORF">KSF_024440</name>
</gene>
<dbReference type="Gene3D" id="3.30.1360.130">
    <property type="entry name" value="Dipeptide transport protein"/>
    <property type="match status" value="1"/>
</dbReference>
<dbReference type="Pfam" id="PF04951">
    <property type="entry name" value="Peptidase_M55"/>
    <property type="match status" value="1"/>
</dbReference>
<proteinExistence type="predicted"/>
<evidence type="ECO:0000313" key="2">
    <source>
        <dbReference type="Proteomes" id="UP000597444"/>
    </source>
</evidence>
<dbReference type="SUPFAM" id="SSF63992">
    <property type="entry name" value="Dipeptide transport protein"/>
    <property type="match status" value="1"/>
</dbReference>
<dbReference type="InterPro" id="IPR027476">
    <property type="entry name" value="DppA_N"/>
</dbReference>
<evidence type="ECO:0000313" key="1">
    <source>
        <dbReference type="EMBL" id="GHO92396.1"/>
    </source>
</evidence>
<dbReference type="Proteomes" id="UP000597444">
    <property type="component" value="Unassembled WGS sequence"/>
</dbReference>
<dbReference type="CDD" id="cd08663">
    <property type="entry name" value="DAP_dppA_1"/>
    <property type="match status" value="1"/>
</dbReference>
<evidence type="ECO:0008006" key="3">
    <source>
        <dbReference type="Google" id="ProtNLM"/>
    </source>
</evidence>
<organism evidence="1 2">
    <name type="scientific">Reticulibacter mediterranei</name>
    <dbReference type="NCBI Taxonomy" id="2778369"/>
    <lineage>
        <taxon>Bacteria</taxon>
        <taxon>Bacillati</taxon>
        <taxon>Chloroflexota</taxon>
        <taxon>Ktedonobacteria</taxon>
        <taxon>Ktedonobacterales</taxon>
        <taxon>Reticulibacteraceae</taxon>
        <taxon>Reticulibacter</taxon>
    </lineage>
</organism>
<comment type="caution">
    <text evidence="1">The sequence shown here is derived from an EMBL/GenBank/DDBJ whole genome shotgun (WGS) entry which is preliminary data.</text>
</comment>